<dbReference type="InParanoid" id="A0A200R3A5"/>
<evidence type="ECO:0000313" key="2">
    <source>
        <dbReference type="Proteomes" id="UP000195402"/>
    </source>
</evidence>
<dbReference type="AlphaFoldDB" id="A0A200R3A5"/>
<reference evidence="1 2" key="1">
    <citation type="journal article" date="2017" name="Mol. Plant">
        <title>The Genome of Medicinal Plant Macleaya cordata Provides New Insights into Benzylisoquinoline Alkaloids Metabolism.</title>
        <authorList>
            <person name="Liu X."/>
            <person name="Liu Y."/>
            <person name="Huang P."/>
            <person name="Ma Y."/>
            <person name="Qing Z."/>
            <person name="Tang Q."/>
            <person name="Cao H."/>
            <person name="Cheng P."/>
            <person name="Zheng Y."/>
            <person name="Yuan Z."/>
            <person name="Zhou Y."/>
            <person name="Liu J."/>
            <person name="Tang Z."/>
            <person name="Zhuo Y."/>
            <person name="Zhang Y."/>
            <person name="Yu L."/>
            <person name="Huang J."/>
            <person name="Yang P."/>
            <person name="Peng Q."/>
            <person name="Zhang J."/>
            <person name="Jiang W."/>
            <person name="Zhang Z."/>
            <person name="Lin K."/>
            <person name="Ro D.K."/>
            <person name="Chen X."/>
            <person name="Xiong X."/>
            <person name="Shang Y."/>
            <person name="Huang S."/>
            <person name="Zeng J."/>
        </authorList>
    </citation>
    <scope>NUCLEOTIDE SEQUENCE [LARGE SCALE GENOMIC DNA]</scope>
    <source>
        <strain evidence="2">cv. BLH2017</strain>
        <tissue evidence="1">Root</tissue>
    </source>
</reference>
<gene>
    <name evidence="1" type="ORF">BVC80_1309g10</name>
</gene>
<sequence length="63" mass="6843">MHTTTPDIGMLETAAPLSMEGDGEGDAISWALMIKASDKITTIMEIKKKAIFVVLNCAIVKEY</sequence>
<organism evidence="1 2">
    <name type="scientific">Macleaya cordata</name>
    <name type="common">Five-seeded plume-poppy</name>
    <name type="synonym">Bocconia cordata</name>
    <dbReference type="NCBI Taxonomy" id="56857"/>
    <lineage>
        <taxon>Eukaryota</taxon>
        <taxon>Viridiplantae</taxon>
        <taxon>Streptophyta</taxon>
        <taxon>Embryophyta</taxon>
        <taxon>Tracheophyta</taxon>
        <taxon>Spermatophyta</taxon>
        <taxon>Magnoliopsida</taxon>
        <taxon>Ranunculales</taxon>
        <taxon>Papaveraceae</taxon>
        <taxon>Papaveroideae</taxon>
        <taxon>Macleaya</taxon>
    </lineage>
</organism>
<accession>A0A200R3A5</accession>
<name>A0A200R3A5_MACCD</name>
<dbReference type="EMBL" id="MVGT01000441">
    <property type="protein sequence ID" value="OVA17193.1"/>
    <property type="molecule type" value="Genomic_DNA"/>
</dbReference>
<comment type="caution">
    <text evidence="1">The sequence shown here is derived from an EMBL/GenBank/DDBJ whole genome shotgun (WGS) entry which is preliminary data.</text>
</comment>
<evidence type="ECO:0000313" key="1">
    <source>
        <dbReference type="EMBL" id="OVA17193.1"/>
    </source>
</evidence>
<protein>
    <submittedName>
        <fullName evidence="1">Uncharacterized protein</fullName>
    </submittedName>
</protein>
<dbReference type="Proteomes" id="UP000195402">
    <property type="component" value="Unassembled WGS sequence"/>
</dbReference>
<proteinExistence type="predicted"/>
<keyword evidence="2" id="KW-1185">Reference proteome</keyword>